<sequence>MSTFILNLQSFDQFERIEAVDSFVAEDASGSFGVRAYHERFMTALVFGLARYRREGEPWQYLALPGGLAYFVENQLFINARRYIRDSDYSRISRVLTEQLLKEEETLAGLKQSLRRLEEEMLKRLLEIERGR</sequence>
<dbReference type="Gene3D" id="2.60.15.10">
    <property type="entry name" value="F0F1 ATP synthase delta/epsilon subunit, N-terminal"/>
    <property type="match status" value="1"/>
</dbReference>
<accession>A0A250KPT6</accession>
<dbReference type="AlphaFoldDB" id="A0A250KPT6"/>
<proteinExistence type="predicted"/>
<feature type="domain" description="ATP synthase F1 complex delta/epsilon subunit N-terminal" evidence="3">
    <location>
        <begin position="18"/>
        <end position="81"/>
    </location>
</feature>
<protein>
    <submittedName>
        <fullName evidence="4">H+transporting two-sector ATPase delta/subunit epsilon</fullName>
    </submittedName>
</protein>
<keyword evidence="1" id="KW-0066">ATP synthesis</keyword>
<dbReference type="RefSeq" id="WP_119629137.1">
    <property type="nucleotide sequence ID" value="NZ_AP017928.1"/>
</dbReference>
<evidence type="ECO:0000313" key="5">
    <source>
        <dbReference type="Proteomes" id="UP000266313"/>
    </source>
</evidence>
<dbReference type="Proteomes" id="UP000266313">
    <property type="component" value="Chromosome"/>
</dbReference>
<keyword evidence="2" id="KW-0175">Coiled coil</keyword>
<dbReference type="InterPro" id="IPR020546">
    <property type="entry name" value="ATP_synth_F1_dsu/esu_N"/>
</dbReference>
<dbReference type="EMBL" id="AP017928">
    <property type="protein sequence ID" value="BBA33542.1"/>
    <property type="molecule type" value="Genomic_DNA"/>
</dbReference>
<reference evidence="4 5" key="1">
    <citation type="submission" date="2016-12" db="EMBL/GenBank/DDBJ databases">
        <title>Genome sequencing of Methylocaldum marinum.</title>
        <authorList>
            <person name="Takeuchi M."/>
            <person name="Kamagata Y."/>
            <person name="Hiraoka S."/>
            <person name="Oshima K."/>
            <person name="Hattori M."/>
            <person name="Iwasaki W."/>
        </authorList>
    </citation>
    <scope>NUCLEOTIDE SEQUENCE [LARGE SCALE GENOMIC DNA]</scope>
    <source>
        <strain evidence="4 5">S8</strain>
    </source>
</reference>
<dbReference type="SUPFAM" id="SSF51344">
    <property type="entry name" value="Epsilon subunit of F1F0-ATP synthase N-terminal domain"/>
    <property type="match status" value="1"/>
</dbReference>
<dbReference type="KEGG" id="mmai:sS8_1584"/>
<dbReference type="InterPro" id="IPR036771">
    <property type="entry name" value="ATPsynth_dsu/esu_N"/>
</dbReference>
<evidence type="ECO:0000256" key="2">
    <source>
        <dbReference type="SAM" id="Coils"/>
    </source>
</evidence>
<dbReference type="GO" id="GO:0015986">
    <property type="term" value="P:proton motive force-driven ATP synthesis"/>
    <property type="evidence" value="ECO:0007669"/>
    <property type="project" value="InterPro"/>
</dbReference>
<name>A0A250KPT6_9GAMM</name>
<dbReference type="Pfam" id="PF02823">
    <property type="entry name" value="ATP-synt_DE_N"/>
    <property type="match status" value="1"/>
</dbReference>
<dbReference type="OrthoDB" id="272739at2"/>
<feature type="coiled-coil region" evidence="2">
    <location>
        <begin position="100"/>
        <end position="127"/>
    </location>
</feature>
<dbReference type="GO" id="GO:0045259">
    <property type="term" value="C:proton-transporting ATP synthase complex"/>
    <property type="evidence" value="ECO:0007669"/>
    <property type="project" value="UniProtKB-KW"/>
</dbReference>
<keyword evidence="1" id="KW-0139">CF(1)</keyword>
<organism evidence="4 5">
    <name type="scientific">Methylocaldum marinum</name>
    <dbReference type="NCBI Taxonomy" id="1432792"/>
    <lineage>
        <taxon>Bacteria</taxon>
        <taxon>Pseudomonadati</taxon>
        <taxon>Pseudomonadota</taxon>
        <taxon>Gammaproteobacteria</taxon>
        <taxon>Methylococcales</taxon>
        <taxon>Methylococcaceae</taxon>
        <taxon>Methylocaldum</taxon>
    </lineage>
</organism>
<evidence type="ECO:0000313" key="4">
    <source>
        <dbReference type="EMBL" id="BBA33542.1"/>
    </source>
</evidence>
<keyword evidence="5" id="KW-1185">Reference proteome</keyword>
<gene>
    <name evidence="4" type="ORF">sS8_1584</name>
</gene>
<evidence type="ECO:0000259" key="3">
    <source>
        <dbReference type="Pfam" id="PF02823"/>
    </source>
</evidence>
<evidence type="ECO:0000256" key="1">
    <source>
        <dbReference type="ARBA" id="ARBA00023196"/>
    </source>
</evidence>